<proteinExistence type="predicted"/>
<accession>A0ABX2G804</accession>
<dbReference type="Proteomes" id="UP001516061">
    <property type="component" value="Unassembled WGS sequence"/>
</dbReference>
<protein>
    <recommendedName>
        <fullName evidence="3">DUF2134 domain-containing protein</fullName>
    </recommendedName>
</protein>
<evidence type="ECO:0000313" key="2">
    <source>
        <dbReference type="Proteomes" id="UP001516061"/>
    </source>
</evidence>
<evidence type="ECO:0000313" key="1">
    <source>
        <dbReference type="EMBL" id="NRT57534.1"/>
    </source>
</evidence>
<dbReference type="EMBL" id="JABSNM010000016">
    <property type="protein sequence ID" value="NRT57534.1"/>
    <property type="molecule type" value="Genomic_DNA"/>
</dbReference>
<keyword evidence="2" id="KW-1185">Reference proteome</keyword>
<gene>
    <name evidence="1" type="ORF">HNQ01_003290</name>
</gene>
<organism evidence="1 2">
    <name type="scientific">Sphaerotilus uruguayifluvii</name>
    <dbReference type="NCBI Taxonomy" id="2735897"/>
    <lineage>
        <taxon>Bacteria</taxon>
        <taxon>Pseudomonadati</taxon>
        <taxon>Pseudomonadota</taxon>
        <taxon>Betaproteobacteria</taxon>
        <taxon>Burkholderiales</taxon>
        <taxon>Sphaerotilaceae</taxon>
        <taxon>Sphaerotilus</taxon>
    </lineage>
</organism>
<evidence type="ECO:0008006" key="3">
    <source>
        <dbReference type="Google" id="ProtNLM"/>
    </source>
</evidence>
<comment type="caution">
    <text evidence="1">The sequence shown here is derived from an EMBL/GenBank/DDBJ whole genome shotgun (WGS) entry which is preliminary data.</text>
</comment>
<dbReference type="RefSeq" id="WP_173806501.1">
    <property type="nucleotide sequence ID" value="NZ_JABSNM010000016.1"/>
</dbReference>
<reference evidence="1 2" key="1">
    <citation type="submission" date="2020-05" db="EMBL/GenBank/DDBJ databases">
        <title>Genomic Encyclopedia of Type Strains, Phase IV (KMG-V): Genome sequencing to study the core and pangenomes of soil and plant-associated prokaryotes.</title>
        <authorList>
            <person name="Whitman W."/>
        </authorList>
    </citation>
    <scope>NUCLEOTIDE SEQUENCE [LARGE SCALE GENOMIC DNA]</scope>
    <source>
        <strain evidence="1 2">C29</strain>
    </source>
</reference>
<sequence length="416" mass="42705">MSARAERPRARAQRGLGAVALVVVLLLGAHLALLASHGAQFVEQRAGAARLQQVQAREAAESGLAWALAMLNDPRPVDARCAPPGPGLRSLRARWLAGTAAEQAALQPACERAAARWHCDCPDGAAGRPAAPQDGLLHPAFGLTLAPGDTPSQWRLRAEGCAGRGPGCGDPGGREPEARHRIEIVLARAGSTLRPPEAALTAVADVRLEGSVLLARTDPAGAGAAVRSGGRIDRIAPAQTLGPPGTPAEALCQAGDPRLAQGGAPALWRELLGLPPQGADLPGWERIDCAGLCDAQAVAARIAQGSQALWLDGDLDLGGRDWGRADQPVLLAVSGRLLARESFRADGLLIGAQVDLAPAGAGATPARLRGALVSLGAARLAGALELRHDRLLLARLAPLGGALVMVPGSWFDPVNP</sequence>
<name>A0ABX2G804_9BURK</name>